<name>A0A223LMA3_KLEPN</name>
<sequence>MPCALSRTSFTFAETIGLVKLGQPVPESNLSVEANSGSPDTMST</sequence>
<accession>A0A223LMA3</accession>
<dbReference type="AlphaFoldDB" id="A0A223LMA3"/>
<geneLocation type="plasmid" evidence="1">
    <name>p13294-KPC</name>
</geneLocation>
<proteinExistence type="predicted"/>
<reference evidence="1" key="1">
    <citation type="submission" date="2017-05" db="EMBL/GenBank/DDBJ databases">
        <title>Complete sequence of p13294-KPC.</title>
        <authorList>
            <person name="Feng J."/>
            <person name="Zhang D."/>
            <person name="Zeng L."/>
            <person name="Jiang X."/>
            <person name="Zhan Z."/>
            <person name="Luo W."/>
            <person name="Zhao Y."/>
            <person name="Zhou D."/>
        </authorList>
    </citation>
    <scope>NUCLEOTIDE SEQUENCE</scope>
    <source>
        <strain evidence="1">13294</strain>
        <plasmid evidence="1">p13294-KPC</plasmid>
    </source>
</reference>
<organism evidence="1">
    <name type="scientific">Klebsiella pneumoniae</name>
    <dbReference type="NCBI Taxonomy" id="573"/>
    <lineage>
        <taxon>Bacteria</taxon>
        <taxon>Pseudomonadati</taxon>
        <taxon>Pseudomonadota</taxon>
        <taxon>Gammaproteobacteria</taxon>
        <taxon>Enterobacterales</taxon>
        <taxon>Enterobacteriaceae</taxon>
        <taxon>Klebsiella/Raoultella group</taxon>
        <taxon>Klebsiella</taxon>
        <taxon>Klebsiella pneumoniae complex</taxon>
    </lineage>
</organism>
<keyword evidence="1" id="KW-0614">Plasmid</keyword>
<dbReference type="EMBL" id="MF156708">
    <property type="protein sequence ID" value="ASU05135.1"/>
    <property type="molecule type" value="Genomic_DNA"/>
</dbReference>
<protein>
    <submittedName>
        <fullName evidence="1">Uncharacterized protein</fullName>
    </submittedName>
</protein>
<evidence type="ECO:0000313" key="1">
    <source>
        <dbReference type="EMBL" id="ASU05135.1"/>
    </source>
</evidence>